<dbReference type="InterPro" id="IPR006128">
    <property type="entry name" value="Lipoprotein_PsaA-like"/>
</dbReference>
<keyword evidence="7" id="KW-1185">Reference proteome</keyword>
<evidence type="ECO:0000256" key="2">
    <source>
        <dbReference type="ARBA" id="ARBA00022448"/>
    </source>
</evidence>
<dbReference type="RefSeq" id="WP_058919828.1">
    <property type="nucleotide sequence ID" value="NZ_JBHSQC010000015.1"/>
</dbReference>
<accession>A0ABW4NPU0</accession>
<evidence type="ECO:0000256" key="3">
    <source>
        <dbReference type="ARBA" id="ARBA00022729"/>
    </source>
</evidence>
<dbReference type="Pfam" id="PF01297">
    <property type="entry name" value="ZnuA"/>
    <property type="match status" value="1"/>
</dbReference>
<dbReference type="EMBL" id="JBHUFF010000014">
    <property type="protein sequence ID" value="MFD1799796.1"/>
    <property type="molecule type" value="Genomic_DNA"/>
</dbReference>
<dbReference type="PROSITE" id="PS51257">
    <property type="entry name" value="PROKAR_LIPOPROTEIN"/>
    <property type="match status" value="1"/>
</dbReference>
<reference evidence="7" key="1">
    <citation type="journal article" date="2019" name="Int. J. Syst. Evol. Microbiol.">
        <title>The Global Catalogue of Microorganisms (GCM) 10K type strain sequencing project: providing services to taxonomists for standard genome sequencing and annotation.</title>
        <authorList>
            <consortium name="The Broad Institute Genomics Platform"/>
            <consortium name="The Broad Institute Genome Sequencing Center for Infectious Disease"/>
            <person name="Wu L."/>
            <person name="Ma J."/>
        </authorList>
    </citation>
    <scope>NUCLEOTIDE SEQUENCE [LARGE SCALE GENOMIC DNA]</scope>
    <source>
        <strain evidence="7">KCTC 42143</strain>
    </source>
</reference>
<evidence type="ECO:0000256" key="5">
    <source>
        <dbReference type="SAM" id="Coils"/>
    </source>
</evidence>
<evidence type="ECO:0000256" key="1">
    <source>
        <dbReference type="ARBA" id="ARBA00011028"/>
    </source>
</evidence>
<dbReference type="PANTHER" id="PTHR42953:SF3">
    <property type="entry name" value="HIGH-AFFINITY ZINC UPTAKE SYSTEM PROTEIN ZNUA"/>
    <property type="match status" value="1"/>
</dbReference>
<keyword evidence="5" id="KW-0175">Coiled coil</keyword>
<name>A0ABW4NPU0_9LACT</name>
<dbReference type="PRINTS" id="PR00691">
    <property type="entry name" value="ADHESINB"/>
</dbReference>
<sequence>MKKKLTYLVLTLFGAVLLIAGCGKSGNSANEEDSGKLKVVTTFYPMYDFTKNVAQENAVVSLLVPAGTEVHDFEPSAKMIAQIENADVFVYNSDEMETWVPSVLKSIDTSKTVIVNASEGIDLIHNEADADEHDEEHEHEGEEHSHAVDPHVWLDPVLAQAEVTNIQKGLAEADPDNSDAYAANAETYQQKLEDLNQEFVSAFENATKRSFVTQHAAFAYLAKRYDLTQISVSGLSSDAEPSPAKLAELSDFVTENKVDYIYFEDNASSKIAETLADEVDVELLVLSPIEGVTQKEQDAGIDYIHVMQDNLNALKKSIQ</sequence>
<evidence type="ECO:0000256" key="4">
    <source>
        <dbReference type="RuleBase" id="RU003512"/>
    </source>
</evidence>
<gene>
    <name evidence="6" type="ORF">ACFSBK_08045</name>
</gene>
<proteinExistence type="inferred from homology"/>
<keyword evidence="2 4" id="KW-0813">Transport</keyword>
<keyword evidence="3" id="KW-0732">Signal</keyword>
<dbReference type="InterPro" id="IPR006127">
    <property type="entry name" value="ZnuA-like"/>
</dbReference>
<comment type="similarity">
    <text evidence="1 4">Belongs to the bacterial solute-binding protein 9 family.</text>
</comment>
<dbReference type="PRINTS" id="PR00690">
    <property type="entry name" value="ADHESNFAMILY"/>
</dbReference>
<dbReference type="Gene3D" id="3.40.50.1980">
    <property type="entry name" value="Nitrogenase molybdenum iron protein domain"/>
    <property type="match status" value="2"/>
</dbReference>
<organism evidence="6 7">
    <name type="scientific">Carnobacterium antarcticum</name>
    <dbReference type="NCBI Taxonomy" id="2126436"/>
    <lineage>
        <taxon>Bacteria</taxon>
        <taxon>Bacillati</taxon>
        <taxon>Bacillota</taxon>
        <taxon>Bacilli</taxon>
        <taxon>Lactobacillales</taxon>
        <taxon>Carnobacteriaceae</taxon>
        <taxon>Carnobacterium</taxon>
    </lineage>
</organism>
<feature type="coiled-coil region" evidence="5">
    <location>
        <begin position="178"/>
        <end position="205"/>
    </location>
</feature>
<dbReference type="PANTHER" id="PTHR42953">
    <property type="entry name" value="HIGH-AFFINITY ZINC UPTAKE SYSTEM PROTEIN ZNUA-RELATED"/>
    <property type="match status" value="1"/>
</dbReference>
<evidence type="ECO:0000313" key="7">
    <source>
        <dbReference type="Proteomes" id="UP001597285"/>
    </source>
</evidence>
<dbReference type="Proteomes" id="UP001597285">
    <property type="component" value="Unassembled WGS sequence"/>
</dbReference>
<dbReference type="CDD" id="cd01017">
    <property type="entry name" value="AdcA"/>
    <property type="match status" value="1"/>
</dbReference>
<protein>
    <submittedName>
        <fullName evidence="6">Metal ABC transporter solute-binding protein, Zn/Mn family</fullName>
    </submittedName>
</protein>
<evidence type="ECO:0000313" key="6">
    <source>
        <dbReference type="EMBL" id="MFD1799796.1"/>
    </source>
</evidence>
<comment type="caution">
    <text evidence="6">The sequence shown here is derived from an EMBL/GenBank/DDBJ whole genome shotgun (WGS) entry which is preliminary data.</text>
</comment>
<dbReference type="InterPro" id="IPR050492">
    <property type="entry name" value="Bact_metal-bind_prot9"/>
</dbReference>
<dbReference type="InterPro" id="IPR006129">
    <property type="entry name" value="AdhesinB"/>
</dbReference>
<dbReference type="SUPFAM" id="SSF53807">
    <property type="entry name" value="Helical backbone' metal receptor"/>
    <property type="match status" value="1"/>
</dbReference>